<evidence type="ECO:0000256" key="1">
    <source>
        <dbReference type="ARBA" id="ARBA00010086"/>
    </source>
</evidence>
<keyword evidence="4" id="KW-0808">Transferase</keyword>
<evidence type="ECO:0000313" key="7">
    <source>
        <dbReference type="Proteomes" id="UP000774326"/>
    </source>
</evidence>
<dbReference type="GO" id="GO:0032259">
    <property type="term" value="P:methylation"/>
    <property type="evidence" value="ECO:0007669"/>
    <property type="project" value="UniProtKB-KW"/>
</dbReference>
<evidence type="ECO:0000256" key="2">
    <source>
        <dbReference type="ARBA" id="ARBA00012003"/>
    </source>
</evidence>
<dbReference type="PANTHER" id="PTHR12303:SF6">
    <property type="entry name" value="CARNOSINE N-METHYLTRANSFERASE"/>
    <property type="match status" value="1"/>
</dbReference>
<dbReference type="Pfam" id="PF07942">
    <property type="entry name" value="CARME"/>
    <property type="match status" value="1"/>
</dbReference>
<protein>
    <recommendedName>
        <fullName evidence="2">carnosine N-methyltransferase</fullName>
        <ecNumber evidence="2">2.1.1.22</ecNumber>
    </recommendedName>
</protein>
<dbReference type="InterPro" id="IPR029063">
    <property type="entry name" value="SAM-dependent_MTases_sf"/>
</dbReference>
<dbReference type="Gene3D" id="3.40.50.150">
    <property type="entry name" value="Vaccinia Virus protein VP39"/>
    <property type="match status" value="1"/>
</dbReference>
<evidence type="ECO:0000256" key="3">
    <source>
        <dbReference type="ARBA" id="ARBA00022603"/>
    </source>
</evidence>
<proteinExistence type="inferred from homology"/>
<dbReference type="PANTHER" id="PTHR12303">
    <property type="entry name" value="CARNOSINE N-METHYLTRANSFERASE"/>
    <property type="match status" value="1"/>
</dbReference>
<dbReference type="SUPFAM" id="SSF53335">
    <property type="entry name" value="S-adenosyl-L-methionine-dependent methyltransferases"/>
    <property type="match status" value="1"/>
</dbReference>
<sequence>MDSKDLEEEYKAIHQVLSAFHNYTKHTQYTLIEPKRKRYEALTARDKDLLSWFPGYITQIEAAVDSNQQFFNAMVNHVSTNWGIELEKIGFIETSASDYEKVKKCLKQCYREWSLEAQNERDISFHRTLDHLVFKYPDIRTRPNCKILIPGCGLGRQNFELIREGFQVQGNEFDYFMILISSFLVNDRLSKAAYQIHPFIHDGSHQRSRVSQFRPINIPDIDQIQQLSTLQRTFGNDADVMDLMSITTGSFIDLYGPNDKQIVESSYFTKSSGQFRDENKGKFDFVISSFFIDTACNYLEYLDTFSHCLKDNGEWINFGPLQWHFENSMENLDIRDGFGIPSTVPLSGLELSREDVLELTRNLFTFEALETGIKSPFASDDSCSSKFLYDCDFWIAKKK</sequence>
<reference evidence="6" key="1">
    <citation type="journal article" date="2021" name="Open Biol.">
        <title>Shared evolutionary footprints suggest mitochondrial oxidative damage underlies multiple complex I losses in fungi.</title>
        <authorList>
            <person name="Schikora-Tamarit M.A."/>
            <person name="Marcet-Houben M."/>
            <person name="Nosek J."/>
            <person name="Gabaldon T."/>
        </authorList>
    </citation>
    <scope>NUCLEOTIDE SEQUENCE</scope>
    <source>
        <strain evidence="6">CBS2887</strain>
    </source>
</reference>
<organism evidence="6 7">
    <name type="scientific">Wickerhamomyces pijperi</name>
    <name type="common">Yeast</name>
    <name type="synonym">Pichia pijperi</name>
    <dbReference type="NCBI Taxonomy" id="599730"/>
    <lineage>
        <taxon>Eukaryota</taxon>
        <taxon>Fungi</taxon>
        <taxon>Dikarya</taxon>
        <taxon>Ascomycota</taxon>
        <taxon>Saccharomycotina</taxon>
        <taxon>Saccharomycetes</taxon>
        <taxon>Phaffomycetales</taxon>
        <taxon>Wickerhamomycetaceae</taxon>
        <taxon>Wickerhamomyces</taxon>
    </lineage>
</organism>
<reference evidence="6" key="2">
    <citation type="submission" date="2021-01" db="EMBL/GenBank/DDBJ databases">
        <authorList>
            <person name="Schikora-Tamarit M.A."/>
        </authorList>
    </citation>
    <scope>NUCLEOTIDE SEQUENCE</scope>
    <source>
        <strain evidence="6">CBS2887</strain>
    </source>
</reference>
<dbReference type="EC" id="2.1.1.22" evidence="2"/>
<comment type="similarity">
    <text evidence="1">Belongs to the carnosine N-methyltransferase family.</text>
</comment>
<dbReference type="EMBL" id="JAEUBG010003780">
    <property type="protein sequence ID" value="KAH3682316.1"/>
    <property type="molecule type" value="Genomic_DNA"/>
</dbReference>
<comment type="caution">
    <text evidence="6">The sequence shown here is derived from an EMBL/GenBank/DDBJ whole genome shotgun (WGS) entry which is preliminary data.</text>
</comment>
<dbReference type="OrthoDB" id="978at2759"/>
<gene>
    <name evidence="6" type="ORF">WICPIJ_006731</name>
</gene>
<dbReference type="AlphaFoldDB" id="A0A9P8Q1I2"/>
<evidence type="ECO:0000313" key="6">
    <source>
        <dbReference type="EMBL" id="KAH3682316.1"/>
    </source>
</evidence>
<evidence type="ECO:0000256" key="5">
    <source>
        <dbReference type="ARBA" id="ARBA00022691"/>
    </source>
</evidence>
<dbReference type="Proteomes" id="UP000774326">
    <property type="component" value="Unassembled WGS sequence"/>
</dbReference>
<dbReference type="GO" id="GO:0030735">
    <property type="term" value="F:carnosine N-methyltransferase activity"/>
    <property type="evidence" value="ECO:0007669"/>
    <property type="project" value="UniProtKB-EC"/>
</dbReference>
<keyword evidence="7" id="KW-1185">Reference proteome</keyword>
<evidence type="ECO:0000256" key="4">
    <source>
        <dbReference type="ARBA" id="ARBA00022679"/>
    </source>
</evidence>
<dbReference type="SMART" id="SM01296">
    <property type="entry name" value="N2227"/>
    <property type="match status" value="1"/>
</dbReference>
<name>A0A9P8Q1I2_WICPI</name>
<keyword evidence="3" id="KW-0489">Methyltransferase</keyword>
<accession>A0A9P8Q1I2</accession>
<keyword evidence="5" id="KW-0949">S-adenosyl-L-methionine</keyword>
<dbReference type="InterPro" id="IPR012901">
    <property type="entry name" value="CARME"/>
</dbReference>